<evidence type="ECO:0000313" key="7">
    <source>
        <dbReference type="EMBL" id="GIQ81340.1"/>
    </source>
</evidence>
<sequence length="411" mass="45005">MTSDNAALPLVSPEEELSPAEVVELLHHSVISPVLTRAKEYRAVVVEALYTAPCSLPLTLNLINDVLLLGNSRIAVALAERLPPGSFSQPPSDDQHYVQIFRSAVASILSTPHTQHATAAFMPVDTLPVVWSFPPLLHSLPSSVDSGIYLAPRFGTLPEGVHVPSQDDQGASPLSPLSPLSLVLHDSWVGMARVFNLVLSLRYAERGLQGVWSICQRESLRRTAQLEKRPRQVLVGQHMMLSFIQSVLFHIYSTVHCDAFLECQTAVHRSLADLDISGAAKAIEQLVCSALGNCWFTEGTRQALHVIAAILKDTLDFTRAAKSLLTLPSVDEIVAEEAIRHQGDPDPASHDTAVQKRIEDTSRSSEHDMAVISATLDRFTRRRDTLVAFFNSNQHLPAHRHLLGLLGAGHE</sequence>
<reference evidence="7 8" key="1">
    <citation type="journal article" date="2018" name="PLoS ONE">
        <title>The draft genome of Kipferlia bialata reveals reductive genome evolution in fornicate parasites.</title>
        <authorList>
            <person name="Tanifuji G."/>
            <person name="Takabayashi S."/>
            <person name="Kume K."/>
            <person name="Takagi M."/>
            <person name="Nakayama T."/>
            <person name="Kamikawa R."/>
            <person name="Inagaki Y."/>
            <person name="Hashimoto T."/>
        </authorList>
    </citation>
    <scope>NUCLEOTIDE SEQUENCE [LARGE SCALE GENOMIC DNA]</scope>
    <source>
        <strain evidence="7">NY0173</strain>
    </source>
</reference>
<keyword evidence="4" id="KW-0493">Microtubule</keyword>
<evidence type="ECO:0000256" key="2">
    <source>
        <dbReference type="ARBA" id="ARBA00010337"/>
    </source>
</evidence>
<comment type="similarity">
    <text evidence="2">Belongs to the TUBGCP family.</text>
</comment>
<evidence type="ECO:0000256" key="4">
    <source>
        <dbReference type="ARBA" id="ARBA00022701"/>
    </source>
</evidence>
<comment type="subcellular location">
    <subcellularLocation>
        <location evidence="1">Cytoplasm</location>
        <location evidence="1">Cytoskeleton</location>
    </subcellularLocation>
</comment>
<evidence type="ECO:0000256" key="5">
    <source>
        <dbReference type="ARBA" id="ARBA00023212"/>
    </source>
</evidence>
<dbReference type="AlphaFoldDB" id="A0A9K3CSG6"/>
<dbReference type="Proteomes" id="UP000265618">
    <property type="component" value="Unassembled WGS sequence"/>
</dbReference>
<dbReference type="GO" id="GO:0005874">
    <property type="term" value="C:microtubule"/>
    <property type="evidence" value="ECO:0007669"/>
    <property type="project" value="UniProtKB-KW"/>
</dbReference>
<comment type="caution">
    <text evidence="7">The sequence shown here is derived from an EMBL/GenBank/DDBJ whole genome shotgun (WGS) entry which is preliminary data.</text>
</comment>
<keyword evidence="5" id="KW-0206">Cytoskeleton</keyword>
<name>A0A9K3CSG6_9EUKA</name>
<keyword evidence="8" id="KW-1185">Reference proteome</keyword>
<evidence type="ECO:0000313" key="8">
    <source>
        <dbReference type="Proteomes" id="UP000265618"/>
    </source>
</evidence>
<accession>A0A9K3CSG6</accession>
<evidence type="ECO:0000256" key="1">
    <source>
        <dbReference type="ARBA" id="ARBA00004245"/>
    </source>
</evidence>
<protein>
    <recommendedName>
        <fullName evidence="6">Gamma tubulin complex component C-terminal domain-containing protein</fullName>
    </recommendedName>
</protein>
<proteinExistence type="inferred from homology"/>
<dbReference type="EMBL" id="BDIP01000366">
    <property type="protein sequence ID" value="GIQ81340.1"/>
    <property type="molecule type" value="Genomic_DNA"/>
</dbReference>
<evidence type="ECO:0000259" key="6">
    <source>
        <dbReference type="Pfam" id="PF04130"/>
    </source>
</evidence>
<gene>
    <name evidence="7" type="ORF">KIPB_002287</name>
</gene>
<dbReference type="Pfam" id="PF04130">
    <property type="entry name" value="GCP_C_terminal"/>
    <property type="match status" value="1"/>
</dbReference>
<dbReference type="GO" id="GO:0043015">
    <property type="term" value="F:gamma-tubulin binding"/>
    <property type="evidence" value="ECO:0007669"/>
    <property type="project" value="InterPro"/>
</dbReference>
<dbReference type="InterPro" id="IPR042241">
    <property type="entry name" value="GCP_C_sf"/>
</dbReference>
<keyword evidence="3" id="KW-0963">Cytoplasm</keyword>
<dbReference type="Gene3D" id="1.20.120.1900">
    <property type="entry name" value="Gamma-tubulin complex, C-terminal domain"/>
    <property type="match status" value="1"/>
</dbReference>
<evidence type="ECO:0000256" key="3">
    <source>
        <dbReference type="ARBA" id="ARBA00022490"/>
    </source>
</evidence>
<organism evidence="7 8">
    <name type="scientific">Kipferlia bialata</name>
    <dbReference type="NCBI Taxonomy" id="797122"/>
    <lineage>
        <taxon>Eukaryota</taxon>
        <taxon>Metamonada</taxon>
        <taxon>Carpediemonas-like organisms</taxon>
        <taxon>Kipferlia</taxon>
    </lineage>
</organism>
<dbReference type="InterPro" id="IPR040457">
    <property type="entry name" value="GCP_C"/>
</dbReference>
<feature type="domain" description="Gamma tubulin complex component C-terminal" evidence="6">
    <location>
        <begin position="178"/>
        <end position="381"/>
    </location>
</feature>